<feature type="region of interest" description="Disordered" evidence="1">
    <location>
        <begin position="1"/>
        <end position="26"/>
    </location>
</feature>
<gene>
    <name evidence="2" type="ORF">C8046_13470</name>
</gene>
<accession>A0A2U1ZX01</accession>
<proteinExistence type="predicted"/>
<keyword evidence="3" id="KW-1185">Reference proteome</keyword>
<dbReference type="Proteomes" id="UP000245166">
    <property type="component" value="Unassembled WGS sequence"/>
</dbReference>
<dbReference type="EMBL" id="PYHR01000002">
    <property type="protein sequence ID" value="PWD51517.1"/>
    <property type="molecule type" value="Genomic_DNA"/>
</dbReference>
<dbReference type="AlphaFoldDB" id="A0A2U1ZX01"/>
<protein>
    <submittedName>
        <fullName evidence="2">Uncharacterized protein</fullName>
    </submittedName>
</protein>
<evidence type="ECO:0000256" key="1">
    <source>
        <dbReference type="SAM" id="MobiDB-lite"/>
    </source>
</evidence>
<evidence type="ECO:0000313" key="3">
    <source>
        <dbReference type="Proteomes" id="UP000245166"/>
    </source>
</evidence>
<feature type="region of interest" description="Disordered" evidence="1">
    <location>
        <begin position="80"/>
        <end position="116"/>
    </location>
</feature>
<sequence length="116" mass="12024">MDLQQDDVAPPQPVGGRPDGGGRGVVVNDDALMTASGAMPVTPRALTSPEISPSTAVPWSVSVLGVPATTPPWLARRSSCVKRQPHSQSITRTPAPRPPGWVQAQRASMPPGAGSR</sequence>
<organism evidence="2 3">
    <name type="scientific">Serinibacter arcticus</name>
    <dbReference type="NCBI Taxonomy" id="1655435"/>
    <lineage>
        <taxon>Bacteria</taxon>
        <taxon>Bacillati</taxon>
        <taxon>Actinomycetota</taxon>
        <taxon>Actinomycetes</taxon>
        <taxon>Micrococcales</taxon>
        <taxon>Beutenbergiaceae</taxon>
        <taxon>Serinibacter</taxon>
    </lineage>
</organism>
<evidence type="ECO:0000313" key="2">
    <source>
        <dbReference type="EMBL" id="PWD51517.1"/>
    </source>
</evidence>
<name>A0A2U1ZX01_9MICO</name>
<reference evidence="2 3" key="1">
    <citation type="submission" date="2018-03" db="EMBL/GenBank/DDBJ databases">
        <title>Genome assembly of novel Miniimonas species PCH200.</title>
        <authorList>
            <person name="Thakur V."/>
            <person name="Kumar V."/>
            <person name="Singh D."/>
        </authorList>
    </citation>
    <scope>NUCLEOTIDE SEQUENCE [LARGE SCALE GENOMIC DNA]</scope>
    <source>
        <strain evidence="2 3">PCH200</strain>
    </source>
</reference>
<comment type="caution">
    <text evidence="2">The sequence shown here is derived from an EMBL/GenBank/DDBJ whole genome shotgun (WGS) entry which is preliminary data.</text>
</comment>